<dbReference type="GO" id="GO:0004222">
    <property type="term" value="F:metalloendopeptidase activity"/>
    <property type="evidence" value="ECO:0007669"/>
    <property type="project" value="InterPro"/>
</dbReference>
<dbReference type="GO" id="GO:0006508">
    <property type="term" value="P:proteolysis"/>
    <property type="evidence" value="ECO:0007669"/>
    <property type="project" value="InterPro"/>
</dbReference>
<feature type="domain" description="P-type ATPase A" evidence="1">
    <location>
        <begin position="12"/>
        <end position="65"/>
    </location>
</feature>
<dbReference type="eggNOG" id="COG0474">
    <property type="taxonomic scope" value="Bacteria"/>
</dbReference>
<dbReference type="InterPro" id="IPR059000">
    <property type="entry name" value="ATPase_P-type_domA"/>
</dbReference>
<dbReference type="KEGG" id="dsh:Dshi_0424"/>
<evidence type="ECO:0000259" key="2">
    <source>
        <dbReference type="Pfam" id="PF01434"/>
    </source>
</evidence>
<gene>
    <name evidence="3" type="ordered locus">Dshi_0424</name>
</gene>
<dbReference type="EMBL" id="CP000830">
    <property type="protein sequence ID" value="ABV92173.1"/>
    <property type="molecule type" value="Genomic_DNA"/>
</dbReference>
<reference evidence="4" key="1">
    <citation type="journal article" date="2010" name="ISME J.">
        <title>The complete genome sequence of the algal symbiont Dinoroseobacter shibae: a hitchhiker's guide to life in the sea.</title>
        <authorList>
            <person name="Wagner-Dobler I."/>
            <person name="Ballhausen B."/>
            <person name="Berger M."/>
            <person name="Brinkhoff T."/>
            <person name="Buchholz I."/>
            <person name="Bunk B."/>
            <person name="Cypionka H."/>
            <person name="Daniel R."/>
            <person name="Drepper T."/>
            <person name="Gerdts G."/>
            <person name="Hahnke S."/>
            <person name="Han C."/>
            <person name="Jahn D."/>
            <person name="Kalhoefer D."/>
            <person name="Kiss H."/>
            <person name="Klenk H.P."/>
            <person name="Kyrpides N."/>
            <person name="Liebl W."/>
            <person name="Liesegang H."/>
            <person name="Meincke L."/>
            <person name="Pati A."/>
            <person name="Petersen J."/>
            <person name="Piekarski T."/>
            <person name="Pommerenke C."/>
            <person name="Pradella S."/>
            <person name="Pukall R."/>
            <person name="Rabus R."/>
            <person name="Stackebrandt E."/>
            <person name="Thole S."/>
            <person name="Thompson L."/>
            <person name="Tielen P."/>
            <person name="Tomasch J."/>
            <person name="von Jan M."/>
            <person name="Wanphrut N."/>
            <person name="Wichels A."/>
            <person name="Zech H."/>
            <person name="Simon M."/>
        </authorList>
    </citation>
    <scope>NUCLEOTIDE SEQUENCE [LARGE SCALE GENOMIC DNA]</scope>
    <source>
        <strain evidence="4">DSM 16493 / NCIMB 14021 / DFL 12</strain>
    </source>
</reference>
<dbReference type="SUPFAM" id="SSF81653">
    <property type="entry name" value="Calcium ATPase, transduction domain A"/>
    <property type="match status" value="1"/>
</dbReference>
<dbReference type="AlphaFoldDB" id="A8LN29"/>
<dbReference type="Pfam" id="PF00122">
    <property type="entry name" value="E1-E2_ATPase"/>
    <property type="match status" value="1"/>
</dbReference>
<name>A8LN29_DINSH</name>
<dbReference type="Gene3D" id="1.20.58.760">
    <property type="entry name" value="Peptidase M41"/>
    <property type="match status" value="1"/>
</dbReference>
<evidence type="ECO:0000259" key="1">
    <source>
        <dbReference type="Pfam" id="PF00122"/>
    </source>
</evidence>
<organism evidence="3 4">
    <name type="scientific">Dinoroseobacter shibae (strain DSM 16493 / NCIMB 14021 / DFL 12)</name>
    <dbReference type="NCBI Taxonomy" id="398580"/>
    <lineage>
        <taxon>Bacteria</taxon>
        <taxon>Pseudomonadati</taxon>
        <taxon>Pseudomonadota</taxon>
        <taxon>Alphaproteobacteria</taxon>
        <taxon>Rhodobacterales</taxon>
        <taxon>Roseobacteraceae</taxon>
        <taxon>Dinoroseobacter</taxon>
    </lineage>
</organism>
<proteinExistence type="predicted"/>
<dbReference type="GO" id="GO:0005524">
    <property type="term" value="F:ATP binding"/>
    <property type="evidence" value="ECO:0007669"/>
    <property type="project" value="InterPro"/>
</dbReference>
<dbReference type="InterPro" id="IPR037219">
    <property type="entry name" value="Peptidase_M41-like"/>
</dbReference>
<evidence type="ECO:0000313" key="3">
    <source>
        <dbReference type="EMBL" id="ABV92173.1"/>
    </source>
</evidence>
<dbReference type="InterPro" id="IPR008250">
    <property type="entry name" value="ATPase_P-typ_transduc_dom_A_sf"/>
</dbReference>
<dbReference type="Pfam" id="PF01434">
    <property type="entry name" value="Peptidase_M41"/>
    <property type="match status" value="1"/>
</dbReference>
<dbReference type="Proteomes" id="UP000006833">
    <property type="component" value="Chromosome"/>
</dbReference>
<protein>
    <submittedName>
        <fullName evidence="3">Peptidase M41</fullName>
    </submittedName>
</protein>
<dbReference type="RefSeq" id="WP_012177103.1">
    <property type="nucleotide sequence ID" value="NC_009952.1"/>
</dbReference>
<keyword evidence="4" id="KW-1185">Reference proteome</keyword>
<dbReference type="SUPFAM" id="SSF140990">
    <property type="entry name" value="FtsH protease domain-like"/>
    <property type="match status" value="1"/>
</dbReference>
<dbReference type="eggNOG" id="COG0465">
    <property type="taxonomic scope" value="Bacteria"/>
</dbReference>
<sequence>MATGTEERVYSWDITSVAANLHVDEAVLTGESVPVRKQTDPVAAEAVVAECCNMAFKGSSVTQQSSFLEGQAPRYIARSYSEATAEAMDAAVRGVLREVSDEALEILTQNRDILETSARRLLEVETLDEAELRDLARGLSVDISTENKGAVNE</sequence>
<dbReference type="STRING" id="398580.Dshi_0424"/>
<evidence type="ECO:0000313" key="4">
    <source>
        <dbReference type="Proteomes" id="UP000006833"/>
    </source>
</evidence>
<dbReference type="GO" id="GO:0004176">
    <property type="term" value="F:ATP-dependent peptidase activity"/>
    <property type="evidence" value="ECO:0007669"/>
    <property type="project" value="InterPro"/>
</dbReference>
<dbReference type="HOGENOM" id="CLU_1710365_0_0_5"/>
<dbReference type="InterPro" id="IPR000642">
    <property type="entry name" value="Peptidase_M41"/>
</dbReference>
<accession>A8LN29</accession>
<feature type="domain" description="Peptidase M41" evidence="2">
    <location>
        <begin position="75"/>
        <end position="134"/>
    </location>
</feature>